<dbReference type="Proteomes" id="UP000184501">
    <property type="component" value="Unassembled WGS sequence"/>
</dbReference>
<evidence type="ECO:0008006" key="3">
    <source>
        <dbReference type="Google" id="ProtNLM"/>
    </source>
</evidence>
<keyword evidence="2" id="KW-1185">Reference proteome</keyword>
<organism evidence="1 2">
    <name type="scientific">Streptoalloteichus hindustanus</name>
    <dbReference type="NCBI Taxonomy" id="2017"/>
    <lineage>
        <taxon>Bacteria</taxon>
        <taxon>Bacillati</taxon>
        <taxon>Actinomycetota</taxon>
        <taxon>Actinomycetes</taxon>
        <taxon>Pseudonocardiales</taxon>
        <taxon>Pseudonocardiaceae</taxon>
        <taxon>Streptoalloteichus</taxon>
    </lineage>
</organism>
<dbReference type="AlphaFoldDB" id="A0A1M5PG61"/>
<reference evidence="1 2" key="1">
    <citation type="submission" date="2016-11" db="EMBL/GenBank/DDBJ databases">
        <authorList>
            <person name="Jaros S."/>
            <person name="Januszkiewicz K."/>
            <person name="Wedrychowicz H."/>
        </authorList>
    </citation>
    <scope>NUCLEOTIDE SEQUENCE [LARGE SCALE GENOMIC DNA]</scope>
    <source>
        <strain evidence="1 2">DSM 44523</strain>
    </source>
</reference>
<dbReference type="EMBL" id="FQVN01000018">
    <property type="protein sequence ID" value="SHH00816.1"/>
    <property type="molecule type" value="Genomic_DNA"/>
</dbReference>
<protein>
    <recommendedName>
        <fullName evidence="3">Excreted virulence factor EspC, type VII ESX diderm</fullName>
    </recommendedName>
</protein>
<evidence type="ECO:0000313" key="1">
    <source>
        <dbReference type="EMBL" id="SHH00816.1"/>
    </source>
</evidence>
<name>A0A1M5PG61_STRHI</name>
<sequence>MSGFDVVISALSSAGDAATRAGEQARVVDLAAVLREVTEALPGTRSADTAGKLADFWQTRIKDWSGASAAFGHDLKESARLYADNERAAEHGFSPDPGR</sequence>
<dbReference type="RefSeq" id="WP_073489940.1">
    <property type="nucleotide sequence ID" value="NZ_FQVN01000018.1"/>
</dbReference>
<gene>
    <name evidence="1" type="ORF">SAMN05444320_11851</name>
</gene>
<dbReference type="STRING" id="2017.SAMN05444320_11851"/>
<evidence type="ECO:0000313" key="2">
    <source>
        <dbReference type="Proteomes" id="UP000184501"/>
    </source>
</evidence>
<proteinExistence type="predicted"/>
<accession>A0A1M5PG61</accession>